<evidence type="ECO:0000313" key="2">
    <source>
        <dbReference type="Proteomes" id="UP000184139"/>
    </source>
</evidence>
<keyword evidence="2" id="KW-1185">Reference proteome</keyword>
<name>A0A1M5T900_9BACT</name>
<dbReference type="InterPro" id="IPR021530">
    <property type="entry name" value="AllH-like"/>
</dbReference>
<dbReference type="OrthoDB" id="4933449at2"/>
<evidence type="ECO:0000313" key="1">
    <source>
        <dbReference type="EMBL" id="SHH47178.1"/>
    </source>
</evidence>
<proteinExistence type="predicted"/>
<dbReference type="Proteomes" id="UP000184139">
    <property type="component" value="Unassembled WGS sequence"/>
</dbReference>
<dbReference type="RefSeq" id="WP_073373388.1">
    <property type="nucleotide sequence ID" value="NZ_FQXS01000002.1"/>
</dbReference>
<protein>
    <recommendedName>
        <fullName evidence="3">DUF2877 domain-containing protein</fullName>
    </recommendedName>
</protein>
<dbReference type="STRING" id="1121409.SAMN02745124_00662"/>
<sequence>MAADSLRQVITADSVGVQIGPMLSGSARWRITQTYRHCFYCLSDTGDVICIGDAHIDRGPFTITCTVSDVTAVAALAGSQYVQSCDGTMLFGDQAILDTARATPWPADFNTCAGPGAALDTMLATLVDTAATTAPQQSFGALIPAIFASQPRAEKTSALTVALHRRLLQVVDAIRYENAFDDPERLTSLLAPLIGLGYGLTPSGDDFCAGWILSLVAIGKTRQATTLATGLFDEAGNRTTAISLAFFRALAESRLSEGQARLLHCCAAGQTTDLADALHGVYHHGGTSGWDMLAGFAFGIGLPLGEHRFPGLAGSAGG</sequence>
<evidence type="ECO:0008006" key="3">
    <source>
        <dbReference type="Google" id="ProtNLM"/>
    </source>
</evidence>
<dbReference type="EMBL" id="FQXS01000002">
    <property type="protein sequence ID" value="SHH47178.1"/>
    <property type="molecule type" value="Genomic_DNA"/>
</dbReference>
<accession>A0A1M5T900</accession>
<dbReference type="Pfam" id="PF11392">
    <property type="entry name" value="AllH"/>
    <property type="match status" value="1"/>
</dbReference>
<gene>
    <name evidence="1" type="ORF">SAMN02745124_00662</name>
</gene>
<dbReference type="AlphaFoldDB" id="A0A1M5T900"/>
<organism evidence="1 2">
    <name type="scientific">Desulfofustis glycolicus DSM 9705</name>
    <dbReference type="NCBI Taxonomy" id="1121409"/>
    <lineage>
        <taxon>Bacteria</taxon>
        <taxon>Pseudomonadati</taxon>
        <taxon>Thermodesulfobacteriota</taxon>
        <taxon>Desulfobulbia</taxon>
        <taxon>Desulfobulbales</taxon>
        <taxon>Desulfocapsaceae</taxon>
        <taxon>Desulfofustis</taxon>
    </lineage>
</organism>
<reference evidence="1 2" key="1">
    <citation type="submission" date="2016-11" db="EMBL/GenBank/DDBJ databases">
        <authorList>
            <person name="Jaros S."/>
            <person name="Januszkiewicz K."/>
            <person name="Wedrychowicz H."/>
        </authorList>
    </citation>
    <scope>NUCLEOTIDE SEQUENCE [LARGE SCALE GENOMIC DNA]</scope>
    <source>
        <strain evidence="1 2">DSM 9705</strain>
    </source>
</reference>